<organism evidence="2">
    <name type="scientific">Candidatus Kentrum sp. TC</name>
    <dbReference type="NCBI Taxonomy" id="2126339"/>
    <lineage>
        <taxon>Bacteria</taxon>
        <taxon>Pseudomonadati</taxon>
        <taxon>Pseudomonadota</taxon>
        <taxon>Gammaproteobacteria</taxon>
        <taxon>Candidatus Kentrum</taxon>
    </lineage>
</organism>
<feature type="domain" description="DUF4325" evidence="1">
    <location>
        <begin position="28"/>
        <end position="91"/>
    </location>
</feature>
<dbReference type="EMBL" id="CAADFS010000195">
    <property type="protein sequence ID" value="VFK52612.1"/>
    <property type="molecule type" value="Genomic_DNA"/>
</dbReference>
<reference evidence="2" key="1">
    <citation type="submission" date="2019-02" db="EMBL/GenBank/DDBJ databases">
        <authorList>
            <person name="Gruber-Vodicka R. H."/>
            <person name="Seah K. B. B."/>
        </authorList>
    </citation>
    <scope>NUCLEOTIDE SEQUENCE</scope>
    <source>
        <strain evidence="2">BECK_BZ123</strain>
    </source>
</reference>
<dbReference type="Pfam" id="PF14213">
    <property type="entry name" value="DUF4325"/>
    <property type="match status" value="1"/>
</dbReference>
<proteinExistence type="predicted"/>
<evidence type="ECO:0000313" key="2">
    <source>
        <dbReference type="EMBL" id="VFK52612.1"/>
    </source>
</evidence>
<evidence type="ECO:0000259" key="1">
    <source>
        <dbReference type="Pfam" id="PF14213"/>
    </source>
</evidence>
<dbReference type="AlphaFoldDB" id="A0A450ZFM8"/>
<protein>
    <recommendedName>
        <fullName evidence="1">DUF4325 domain-containing protein</fullName>
    </recommendedName>
</protein>
<accession>A0A450ZFM8</accession>
<name>A0A450ZFM8_9GAMM</name>
<dbReference type="InterPro" id="IPR025474">
    <property type="entry name" value="DUF4325"/>
</dbReference>
<gene>
    <name evidence="2" type="ORF">BECKTC1821D_GA0114238_11953</name>
</gene>
<sequence>MVVQEVLNIAKDFSRYPAGRVTTDGPYSGQKFRKEFLEPVIKAGKKLTIELDGTRGYGSSFLEEAFGGLVRVGYPSEKILSLLTFKTSDDSLTIEIEEYIKNA</sequence>